<evidence type="ECO:0000256" key="3">
    <source>
        <dbReference type="ARBA" id="ARBA00023284"/>
    </source>
</evidence>
<dbReference type="PROSITE" id="PS51352">
    <property type="entry name" value="THIOREDOXIN_2"/>
    <property type="match status" value="1"/>
</dbReference>
<evidence type="ECO:0000256" key="1">
    <source>
        <dbReference type="ARBA" id="ARBA00004196"/>
    </source>
</evidence>
<accession>A0A2S8FEF3</accession>
<dbReference type="InterPro" id="IPR013766">
    <property type="entry name" value="Thioredoxin_domain"/>
</dbReference>
<dbReference type="PROSITE" id="PS00194">
    <property type="entry name" value="THIOREDOXIN_1"/>
    <property type="match status" value="1"/>
</dbReference>
<dbReference type="PANTHER" id="PTHR42852">
    <property type="entry name" value="THIOL:DISULFIDE INTERCHANGE PROTEIN DSBE"/>
    <property type="match status" value="1"/>
</dbReference>
<evidence type="ECO:0000313" key="5">
    <source>
        <dbReference type="EMBL" id="PQO30304.1"/>
    </source>
</evidence>
<dbReference type="Gene3D" id="3.40.30.10">
    <property type="entry name" value="Glutaredoxin"/>
    <property type="match status" value="1"/>
</dbReference>
<feature type="domain" description="Thioredoxin" evidence="4">
    <location>
        <begin position="565"/>
        <end position="721"/>
    </location>
</feature>
<sequence length="726" mass="80188">MSQRTDALSGPILVCLAMILCGLGQFAEDRRLLAAETKTPDVSVLLHVTDENGQAVSGAELLVTKWTGRYEPLGEVHQTNNQGEAKLSFPFSDDFFYLLVRAESKANKIVDLHVDKDSTSKEFDVTLQAPTPGYVQVTANDHPVENAEFSWIEFTDNNGEKIVWTKDGVSMLDIVWPQSDAEGRLPLPLIPHDAILDFKVIHPDFRQVRLEGTPVKEGEIASVSLSSGVPVVVTVESHNKDGSTLADGTSIMVQMFTSGATRAADTVYHPFAVRDGKVTFTASPEKYNRLQLTTNDFFLSPPYFNYSTVIEPRLDLTSGQEVRFEAKSHPKRTVRGRIVDPDGNGIPGAFISTSFQHAGNDEGTENEQYTSIEEALRTWTSAGNGETDAEGNFEVEAPSGTLQIEPICAGYFSDPPVMYFQWSGDPESIIPDYKLHRVPKLKGKVVDASGKPRSGVVARLRHEGRGDADPVVITDANGEFELQMRRIPYSTKTTNLQTNLGVLAFDPHSNQAGLTTFEVTDEAATQSIVVTLSEQPVGWLRDPYHTSATEGTDTEWAEQVAQNRKQYAQGLPGKTVPDMRDGTWLNTEAKSLEDFHGKYVLLDFWFIGCGPCARDQPSVHAAYEAYRELGFTVVAMHINGQTAETVAKYARENNMDYPIFVDDPEGTVTKQFRELGVNYFPMYILLGPDGKIIHNDVHALTTSLRGEKLELIHEAIHSAQDRPKGN</sequence>
<reference evidence="5 6" key="1">
    <citation type="submission" date="2018-02" db="EMBL/GenBank/DDBJ databases">
        <title>Comparative genomes isolates from brazilian mangrove.</title>
        <authorList>
            <person name="Araujo J.E."/>
            <person name="Taketani R.G."/>
            <person name="Silva M.C.P."/>
            <person name="Loureco M.V."/>
            <person name="Andreote F.D."/>
        </authorList>
    </citation>
    <scope>NUCLEOTIDE SEQUENCE [LARGE SCALE GENOMIC DNA]</scope>
    <source>
        <strain evidence="5 6">Hex-1 MGV</strain>
    </source>
</reference>
<dbReference type="RefSeq" id="WP_105332209.1">
    <property type="nucleotide sequence ID" value="NZ_PUHY01000014.1"/>
</dbReference>
<proteinExistence type="predicted"/>
<dbReference type="Pfam" id="PF08534">
    <property type="entry name" value="Redoxin"/>
    <property type="match status" value="1"/>
</dbReference>
<dbReference type="InterPro" id="IPR017937">
    <property type="entry name" value="Thioredoxin_CS"/>
</dbReference>
<dbReference type="GO" id="GO:0017004">
    <property type="term" value="P:cytochrome complex assembly"/>
    <property type="evidence" value="ECO:0007669"/>
    <property type="project" value="UniProtKB-KW"/>
</dbReference>
<dbReference type="PANTHER" id="PTHR42852:SF17">
    <property type="entry name" value="THIOREDOXIN-LIKE PROTEIN HI_1115"/>
    <property type="match status" value="1"/>
</dbReference>
<dbReference type="GO" id="GO:0016491">
    <property type="term" value="F:oxidoreductase activity"/>
    <property type="evidence" value="ECO:0007669"/>
    <property type="project" value="InterPro"/>
</dbReference>
<dbReference type="InterPro" id="IPR036249">
    <property type="entry name" value="Thioredoxin-like_sf"/>
</dbReference>
<keyword evidence="3" id="KW-0676">Redox-active center</keyword>
<comment type="subcellular location">
    <subcellularLocation>
        <location evidence="1">Cell envelope</location>
    </subcellularLocation>
</comment>
<dbReference type="SUPFAM" id="SSF49464">
    <property type="entry name" value="Carboxypeptidase regulatory domain-like"/>
    <property type="match status" value="1"/>
</dbReference>
<comment type="caution">
    <text evidence="5">The sequence shown here is derived from an EMBL/GenBank/DDBJ whole genome shotgun (WGS) entry which is preliminary data.</text>
</comment>
<dbReference type="Proteomes" id="UP000238322">
    <property type="component" value="Unassembled WGS sequence"/>
</dbReference>
<evidence type="ECO:0000313" key="6">
    <source>
        <dbReference type="Proteomes" id="UP000238322"/>
    </source>
</evidence>
<dbReference type="InterPro" id="IPR013740">
    <property type="entry name" value="Redoxin"/>
</dbReference>
<name>A0A2S8FEF3_9BACT</name>
<dbReference type="CDD" id="cd02966">
    <property type="entry name" value="TlpA_like_family"/>
    <property type="match status" value="1"/>
</dbReference>
<dbReference type="AlphaFoldDB" id="A0A2S8FEF3"/>
<dbReference type="OrthoDB" id="275597at2"/>
<protein>
    <recommendedName>
        <fullName evidence="4">Thioredoxin domain-containing protein</fullName>
    </recommendedName>
</protein>
<dbReference type="GO" id="GO:0030313">
    <property type="term" value="C:cell envelope"/>
    <property type="evidence" value="ECO:0007669"/>
    <property type="project" value="UniProtKB-SubCell"/>
</dbReference>
<dbReference type="EMBL" id="PUHY01000014">
    <property type="protein sequence ID" value="PQO30304.1"/>
    <property type="molecule type" value="Genomic_DNA"/>
</dbReference>
<organism evidence="5 6">
    <name type="scientific">Blastopirellula marina</name>
    <dbReference type="NCBI Taxonomy" id="124"/>
    <lineage>
        <taxon>Bacteria</taxon>
        <taxon>Pseudomonadati</taxon>
        <taxon>Planctomycetota</taxon>
        <taxon>Planctomycetia</taxon>
        <taxon>Pirellulales</taxon>
        <taxon>Pirellulaceae</taxon>
        <taxon>Blastopirellula</taxon>
    </lineage>
</organism>
<dbReference type="InterPro" id="IPR050553">
    <property type="entry name" value="Thioredoxin_ResA/DsbE_sf"/>
</dbReference>
<dbReference type="SUPFAM" id="SSF52833">
    <property type="entry name" value="Thioredoxin-like"/>
    <property type="match status" value="1"/>
</dbReference>
<evidence type="ECO:0000259" key="4">
    <source>
        <dbReference type="PROSITE" id="PS51352"/>
    </source>
</evidence>
<gene>
    <name evidence="5" type="ORF">C5Y83_23340</name>
</gene>
<dbReference type="InterPro" id="IPR008969">
    <property type="entry name" value="CarboxyPept-like_regulatory"/>
</dbReference>
<evidence type="ECO:0000256" key="2">
    <source>
        <dbReference type="ARBA" id="ARBA00022748"/>
    </source>
</evidence>
<keyword evidence="2" id="KW-0201">Cytochrome c-type biogenesis</keyword>